<sequence>MSPRREKLTSPQTRIALARGNRPAQHLLPIPEPVDTEAARRLFRVQRRTALRTVVLLSALLFGMSGAFAAAPQLSEIRWAGVPLSWLLLTVAVYPALFFLGVWHVRSAERAEDRAAAVAEEAHRDSGGGREHRGPGDGGGGGRGRHDHRGRRT</sequence>
<evidence type="ECO:0000313" key="3">
    <source>
        <dbReference type="EMBL" id="NYJ36074.1"/>
    </source>
</evidence>
<keyword evidence="4" id="KW-1185">Reference proteome</keyword>
<gene>
    <name evidence="3" type="ORF">HNR10_003955</name>
</gene>
<keyword evidence="2" id="KW-0812">Transmembrane</keyword>
<dbReference type="RefSeq" id="WP_246406315.1">
    <property type="nucleotide sequence ID" value="NZ_JACCFS010000001.1"/>
</dbReference>
<keyword evidence="2" id="KW-1133">Transmembrane helix</keyword>
<evidence type="ECO:0008006" key="5">
    <source>
        <dbReference type="Google" id="ProtNLM"/>
    </source>
</evidence>
<evidence type="ECO:0000313" key="4">
    <source>
        <dbReference type="Proteomes" id="UP000572051"/>
    </source>
</evidence>
<name>A0A7Z0EPV6_9ACTN</name>
<organism evidence="3 4">
    <name type="scientific">Nocardiopsis aegyptia</name>
    <dbReference type="NCBI Taxonomy" id="220378"/>
    <lineage>
        <taxon>Bacteria</taxon>
        <taxon>Bacillati</taxon>
        <taxon>Actinomycetota</taxon>
        <taxon>Actinomycetes</taxon>
        <taxon>Streptosporangiales</taxon>
        <taxon>Nocardiopsidaceae</taxon>
        <taxon>Nocardiopsis</taxon>
    </lineage>
</organism>
<feature type="region of interest" description="Disordered" evidence="1">
    <location>
        <begin position="114"/>
        <end position="153"/>
    </location>
</feature>
<feature type="transmembrane region" description="Helical" evidence="2">
    <location>
        <begin position="83"/>
        <end position="105"/>
    </location>
</feature>
<keyword evidence="2" id="KW-0472">Membrane</keyword>
<dbReference type="Proteomes" id="UP000572051">
    <property type="component" value="Unassembled WGS sequence"/>
</dbReference>
<feature type="transmembrane region" description="Helical" evidence="2">
    <location>
        <begin position="50"/>
        <end position="71"/>
    </location>
</feature>
<protein>
    <recommendedName>
        <fullName evidence="5">DUF485 domain-containing protein</fullName>
    </recommendedName>
</protein>
<comment type="caution">
    <text evidence="3">The sequence shown here is derived from an EMBL/GenBank/DDBJ whole genome shotgun (WGS) entry which is preliminary data.</text>
</comment>
<proteinExistence type="predicted"/>
<accession>A0A7Z0EPV6</accession>
<dbReference type="AlphaFoldDB" id="A0A7Z0EPV6"/>
<feature type="compositionally biased region" description="Basic and acidic residues" evidence="1">
    <location>
        <begin position="114"/>
        <end position="135"/>
    </location>
</feature>
<reference evidence="3 4" key="1">
    <citation type="submission" date="2020-07" db="EMBL/GenBank/DDBJ databases">
        <title>Sequencing the genomes of 1000 actinobacteria strains.</title>
        <authorList>
            <person name="Klenk H.-P."/>
        </authorList>
    </citation>
    <scope>NUCLEOTIDE SEQUENCE [LARGE SCALE GENOMIC DNA]</scope>
    <source>
        <strain evidence="3 4">DSM 44442</strain>
    </source>
</reference>
<evidence type="ECO:0000256" key="2">
    <source>
        <dbReference type="SAM" id="Phobius"/>
    </source>
</evidence>
<dbReference type="EMBL" id="JACCFS010000001">
    <property type="protein sequence ID" value="NYJ36074.1"/>
    <property type="molecule type" value="Genomic_DNA"/>
</dbReference>
<feature type="compositionally biased region" description="Basic residues" evidence="1">
    <location>
        <begin position="143"/>
        <end position="153"/>
    </location>
</feature>
<evidence type="ECO:0000256" key="1">
    <source>
        <dbReference type="SAM" id="MobiDB-lite"/>
    </source>
</evidence>